<proteinExistence type="predicted"/>
<dbReference type="EMBL" id="LCZJ02000018">
    <property type="protein sequence ID" value="KTD87226.1"/>
    <property type="molecule type" value="Genomic_DNA"/>
</dbReference>
<reference evidence="1 2" key="1">
    <citation type="journal article" date="2015" name="Int. Biodeterior. Biodegradation">
        <title>Physiological and genetic screening methods for the isolation of methyl tert-butyl ether-degrading bacteria for bioremediation purposes.</title>
        <authorList>
            <person name="Guisado I.M."/>
            <person name="Purswani J."/>
            <person name="Gonzalez Lopez J."/>
            <person name="Pozo C."/>
        </authorList>
    </citation>
    <scope>NUCLEOTIDE SEQUENCE [LARGE SCALE GENOMIC DNA]</scope>
    <source>
        <strain evidence="1 2">SH7</strain>
    </source>
</reference>
<keyword evidence="2" id="KW-1185">Reference proteome</keyword>
<evidence type="ECO:0000313" key="2">
    <source>
        <dbReference type="Proteomes" id="UP000054709"/>
    </source>
</evidence>
<name>A0A0W1B0W0_9BACL</name>
<gene>
    <name evidence="1" type="ORF">UQ64_10340</name>
</gene>
<dbReference type="AlphaFoldDB" id="A0A0W1B0W0"/>
<protein>
    <submittedName>
        <fullName evidence="1">Uncharacterized protein</fullName>
    </submittedName>
</protein>
<sequence>MPSFEYLLELIPRPGDAKYGSGSWSRTYFEFVTGVNSEITPATSAGSPEEISVTILTGTNNSPFGINHFEFD</sequence>
<dbReference type="Proteomes" id="UP000054709">
    <property type="component" value="Unassembled WGS sequence"/>
</dbReference>
<accession>A0A0W1B0W0</accession>
<evidence type="ECO:0000313" key="1">
    <source>
        <dbReference type="EMBL" id="KTD87226.1"/>
    </source>
</evidence>
<comment type="caution">
    <text evidence="1">The sequence shown here is derived from an EMBL/GenBank/DDBJ whole genome shotgun (WGS) entry which is preliminary data.</text>
</comment>
<organism evidence="1 2">
    <name type="scientific">Paenibacillus etheri</name>
    <dbReference type="NCBI Taxonomy" id="1306852"/>
    <lineage>
        <taxon>Bacteria</taxon>
        <taxon>Bacillati</taxon>
        <taxon>Bacillota</taxon>
        <taxon>Bacilli</taxon>
        <taxon>Bacillales</taxon>
        <taxon>Paenibacillaceae</taxon>
        <taxon>Paenibacillus</taxon>
    </lineage>
</organism>
<dbReference type="RefSeq" id="WP_060622757.1">
    <property type="nucleotide sequence ID" value="NZ_LCZJ02000018.1"/>
</dbReference>